<gene>
    <name evidence="8" type="ORF">OHA16_09365</name>
</gene>
<evidence type="ECO:0000256" key="3">
    <source>
        <dbReference type="ARBA" id="ARBA00022679"/>
    </source>
</evidence>
<accession>A0ABZ1TW33</accession>
<sequence>MTALTGQHENGRHVNSPSDHDLDPHETGLRRIRALILAADGPEEQLAAVIRSAGAEQTAADLVDELASRADLSEQLAAAAVVVQFELAFDGQVLRHHLLTGPKAEHRTGPADEPSATVELDLLDLARAVFGARHTAGHRTPGITWHGIDDPARLMHVLPAFPVVQQLLRGLAEQPLDLAELSLRHGSDKWGLHYYTEHYARHFAPLRDRPLTVLELGVGGYGDPAAGGGSLRMWKRFFRRGLVYGVDVHDKTALREQRIHTVQGDQADPAFLTALAERIGPIDIVIDDGSHYCPDVIASFGALFPHVVPGGLYVIEDLQTSYWPGYGGSSERLGDPTTSMGFLKQLLDGLNHEEHEPPTAHRPSGTDRTLVGAHFYHNLAILDKGRNEEGTVPAWIPRRQLSAEEIAGAQRAAEQQSEQQSEPQPEAGPDQDPS</sequence>
<feature type="compositionally biased region" description="Low complexity" evidence="6">
    <location>
        <begin position="409"/>
        <end position="427"/>
    </location>
</feature>
<dbReference type="InterPro" id="IPR040800">
    <property type="entry name" value="MycE_N"/>
</dbReference>
<feature type="compositionally biased region" description="Polar residues" evidence="6">
    <location>
        <begin position="1"/>
        <end position="17"/>
    </location>
</feature>
<feature type="region of interest" description="Disordered" evidence="6">
    <location>
        <begin position="1"/>
        <end position="25"/>
    </location>
</feature>
<proteinExistence type="predicted"/>
<keyword evidence="9" id="KW-1185">Reference proteome</keyword>
<protein>
    <recommendedName>
        <fullName evidence="7">Methyltransferase MycE N-terminal domain-containing protein</fullName>
    </recommendedName>
</protein>
<dbReference type="EMBL" id="CP108110">
    <property type="protein sequence ID" value="WUQ83163.1"/>
    <property type="molecule type" value="Genomic_DNA"/>
</dbReference>
<evidence type="ECO:0000256" key="1">
    <source>
        <dbReference type="ARBA" id="ARBA00004792"/>
    </source>
</evidence>
<keyword evidence="3" id="KW-0808">Transferase</keyword>
<dbReference type="SUPFAM" id="SSF53335">
    <property type="entry name" value="S-adenosyl-L-methionine-dependent methyltransferases"/>
    <property type="match status" value="1"/>
</dbReference>
<dbReference type="Gene3D" id="3.40.50.150">
    <property type="entry name" value="Vaccinia Virus protein VP39"/>
    <property type="match status" value="1"/>
</dbReference>
<comment type="pathway">
    <text evidence="1">Antibiotic biosynthesis.</text>
</comment>
<name>A0ABZ1TW33_9ACTN</name>
<dbReference type="Gene3D" id="3.30.1050.30">
    <property type="match status" value="1"/>
</dbReference>
<dbReference type="Proteomes" id="UP001432222">
    <property type="component" value="Chromosome"/>
</dbReference>
<dbReference type="InterPro" id="IPR029063">
    <property type="entry name" value="SAM-dependent_MTases_sf"/>
</dbReference>
<evidence type="ECO:0000313" key="8">
    <source>
        <dbReference type="EMBL" id="WUQ83163.1"/>
    </source>
</evidence>
<evidence type="ECO:0000259" key="7">
    <source>
        <dbReference type="Pfam" id="PF17843"/>
    </source>
</evidence>
<keyword evidence="5" id="KW-0045">Antibiotic biosynthesis</keyword>
<feature type="region of interest" description="Disordered" evidence="6">
    <location>
        <begin position="403"/>
        <end position="434"/>
    </location>
</feature>
<feature type="domain" description="Methyltransferase MycE N-terminal" evidence="7">
    <location>
        <begin position="32"/>
        <end position="139"/>
    </location>
</feature>
<evidence type="ECO:0000256" key="6">
    <source>
        <dbReference type="SAM" id="MobiDB-lite"/>
    </source>
</evidence>
<evidence type="ECO:0000313" key="9">
    <source>
        <dbReference type="Proteomes" id="UP001432222"/>
    </source>
</evidence>
<evidence type="ECO:0000256" key="2">
    <source>
        <dbReference type="ARBA" id="ARBA00022603"/>
    </source>
</evidence>
<dbReference type="Pfam" id="PF17843">
    <property type="entry name" value="MycE_N"/>
    <property type="match status" value="1"/>
</dbReference>
<keyword evidence="2" id="KW-0489">Methyltransferase</keyword>
<organism evidence="8 9">
    <name type="scientific">Kitasatospora purpeofusca</name>
    <dbReference type="NCBI Taxonomy" id="67352"/>
    <lineage>
        <taxon>Bacteria</taxon>
        <taxon>Bacillati</taxon>
        <taxon>Actinomycetota</taxon>
        <taxon>Actinomycetes</taxon>
        <taxon>Kitasatosporales</taxon>
        <taxon>Streptomycetaceae</taxon>
        <taxon>Kitasatospora</taxon>
    </lineage>
</organism>
<keyword evidence="4" id="KW-0949">S-adenosyl-L-methionine</keyword>
<dbReference type="RefSeq" id="WP_328954195.1">
    <property type="nucleotide sequence ID" value="NZ_CP108110.1"/>
</dbReference>
<evidence type="ECO:0000256" key="5">
    <source>
        <dbReference type="ARBA" id="ARBA00023194"/>
    </source>
</evidence>
<reference evidence="8" key="1">
    <citation type="submission" date="2022-10" db="EMBL/GenBank/DDBJ databases">
        <title>The complete genomes of actinobacterial strains from the NBC collection.</title>
        <authorList>
            <person name="Joergensen T.S."/>
            <person name="Alvarez Arevalo M."/>
            <person name="Sterndorff E.B."/>
            <person name="Faurdal D."/>
            <person name="Vuksanovic O."/>
            <person name="Mourched A.-S."/>
            <person name="Charusanti P."/>
            <person name="Shaw S."/>
            <person name="Blin K."/>
            <person name="Weber T."/>
        </authorList>
    </citation>
    <scope>NUCLEOTIDE SEQUENCE</scope>
    <source>
        <strain evidence="8">NBC_00222</strain>
    </source>
</reference>
<evidence type="ECO:0000256" key="4">
    <source>
        <dbReference type="ARBA" id="ARBA00022691"/>
    </source>
</evidence>